<sequence>MPRSIPKLIKLNFILLNYKFVIEICACILPSQPYDLYTGKYVPCLLWGYTRCWAIQPKLFRIIPSWRKLMKKKF</sequence>
<dbReference type="EMBL" id="BPLQ01007032">
    <property type="protein sequence ID" value="GIY27169.1"/>
    <property type="molecule type" value="Genomic_DNA"/>
</dbReference>
<evidence type="ECO:0000313" key="1">
    <source>
        <dbReference type="EMBL" id="GIY27169.1"/>
    </source>
</evidence>
<organism evidence="1 2">
    <name type="scientific">Caerostris darwini</name>
    <dbReference type="NCBI Taxonomy" id="1538125"/>
    <lineage>
        <taxon>Eukaryota</taxon>
        <taxon>Metazoa</taxon>
        <taxon>Ecdysozoa</taxon>
        <taxon>Arthropoda</taxon>
        <taxon>Chelicerata</taxon>
        <taxon>Arachnida</taxon>
        <taxon>Araneae</taxon>
        <taxon>Araneomorphae</taxon>
        <taxon>Entelegynae</taxon>
        <taxon>Araneoidea</taxon>
        <taxon>Araneidae</taxon>
        <taxon>Caerostris</taxon>
    </lineage>
</organism>
<dbReference type="Proteomes" id="UP001054837">
    <property type="component" value="Unassembled WGS sequence"/>
</dbReference>
<reference evidence="1 2" key="1">
    <citation type="submission" date="2021-06" db="EMBL/GenBank/DDBJ databases">
        <title>Caerostris darwini draft genome.</title>
        <authorList>
            <person name="Kono N."/>
            <person name="Arakawa K."/>
        </authorList>
    </citation>
    <scope>NUCLEOTIDE SEQUENCE [LARGE SCALE GENOMIC DNA]</scope>
</reference>
<gene>
    <name evidence="1" type="ORF">CDAR_592771</name>
</gene>
<name>A0AAV4RZQ1_9ARAC</name>
<comment type="caution">
    <text evidence="1">The sequence shown here is derived from an EMBL/GenBank/DDBJ whole genome shotgun (WGS) entry which is preliminary data.</text>
</comment>
<dbReference type="AlphaFoldDB" id="A0AAV4RZQ1"/>
<accession>A0AAV4RZQ1</accession>
<evidence type="ECO:0000313" key="2">
    <source>
        <dbReference type="Proteomes" id="UP001054837"/>
    </source>
</evidence>
<protein>
    <submittedName>
        <fullName evidence="1">Uncharacterized protein</fullName>
    </submittedName>
</protein>
<keyword evidence="2" id="KW-1185">Reference proteome</keyword>
<proteinExistence type="predicted"/>